<evidence type="ECO:0000256" key="1">
    <source>
        <dbReference type="ARBA" id="ARBA00011900"/>
    </source>
</evidence>
<keyword evidence="6" id="KW-0378">Hydrolase</keyword>
<accession>A0ABQ2GGL1</accession>
<keyword evidence="7" id="KW-1185">Reference proteome</keyword>
<evidence type="ECO:0000256" key="5">
    <source>
        <dbReference type="ARBA" id="ARBA00047942"/>
    </source>
</evidence>
<proteinExistence type="predicted"/>
<dbReference type="EC" id="2.1.1.72" evidence="1"/>
<keyword evidence="6" id="KW-0255">Endonuclease</keyword>
<gene>
    <name evidence="6" type="ORF">GCM10010840_36440</name>
</gene>
<comment type="catalytic activity">
    <reaction evidence="5">
        <text>a 2'-deoxyadenosine in DNA + S-adenosyl-L-methionine = an N(6)-methyl-2'-deoxyadenosine in DNA + S-adenosyl-L-homocysteine + H(+)</text>
        <dbReference type="Rhea" id="RHEA:15197"/>
        <dbReference type="Rhea" id="RHEA-COMP:12418"/>
        <dbReference type="Rhea" id="RHEA-COMP:12419"/>
        <dbReference type="ChEBI" id="CHEBI:15378"/>
        <dbReference type="ChEBI" id="CHEBI:57856"/>
        <dbReference type="ChEBI" id="CHEBI:59789"/>
        <dbReference type="ChEBI" id="CHEBI:90615"/>
        <dbReference type="ChEBI" id="CHEBI:90616"/>
        <dbReference type="EC" id="2.1.1.72"/>
    </reaction>
</comment>
<keyword evidence="3" id="KW-0808">Transferase</keyword>
<keyword evidence="6" id="KW-0540">Nuclease</keyword>
<evidence type="ECO:0000256" key="4">
    <source>
        <dbReference type="ARBA" id="ARBA00022691"/>
    </source>
</evidence>
<dbReference type="Proteomes" id="UP000639973">
    <property type="component" value="Unassembled WGS sequence"/>
</dbReference>
<evidence type="ECO:0000313" key="7">
    <source>
        <dbReference type="Proteomes" id="UP000639973"/>
    </source>
</evidence>
<evidence type="ECO:0000256" key="3">
    <source>
        <dbReference type="ARBA" id="ARBA00022679"/>
    </source>
</evidence>
<dbReference type="RefSeq" id="WP_229723765.1">
    <property type="nucleotide sequence ID" value="NZ_BMOL01000042.1"/>
</dbReference>
<dbReference type="GO" id="GO:0004519">
    <property type="term" value="F:endonuclease activity"/>
    <property type="evidence" value="ECO:0007669"/>
    <property type="project" value="UniProtKB-KW"/>
</dbReference>
<protein>
    <recommendedName>
        <fullName evidence="1">site-specific DNA-methyltransferase (adenine-specific)</fullName>
        <ecNumber evidence="1">2.1.1.72</ecNumber>
    </recommendedName>
</protein>
<dbReference type="InterPro" id="IPR012327">
    <property type="entry name" value="MeTrfase_D12"/>
</dbReference>
<dbReference type="InterPro" id="IPR002052">
    <property type="entry name" value="DNA_methylase_N6_adenine_CS"/>
</dbReference>
<name>A0ABQ2GGL1_9DEIO</name>
<sequence length="377" mass="43537">MTTITQPSLFSMEIEEDPRFLERQIITYIGNKRSLLPFIGKGINQVRQELNKDKIRFLDLFSGSGIVSRYAKQFSSHIISNDLEMYSYVTNSCYLTNISDVDIDYLSDLAGKLDYQIQDNLESGFITKLYAPKDESQITEDDRVFYTRRNAMYLDTACRVINELPKDIQHFFLAPLMAGASIHTNTSGVFKGFYKSKNGIGQYGGDAKNALTRIKGEIKITSPILSRFESEFTVYQKDVNVIVDDIDEVDIAYLDPPYNQHPYGSNYFMLNLLCSYQQPDEISRVSGIPIDWNRSRYNQRKEAESALFDLVDRCRAKYVLISYNSEGFIKYDSFIEELQKHGSVTALEMPYNTFRGSRNLKDRNIHVTEFLFLLKRI</sequence>
<dbReference type="Gene3D" id="3.40.50.150">
    <property type="entry name" value="Vaccinia Virus protein VP39"/>
    <property type="match status" value="2"/>
</dbReference>
<dbReference type="EMBL" id="BMOL01000042">
    <property type="protein sequence ID" value="GGL95080.1"/>
    <property type="molecule type" value="Genomic_DNA"/>
</dbReference>
<comment type="caution">
    <text evidence="6">The sequence shown here is derived from an EMBL/GenBank/DDBJ whole genome shotgun (WGS) entry which is preliminary data.</text>
</comment>
<keyword evidence="4" id="KW-0949">S-adenosyl-L-methionine</keyword>
<reference evidence="7" key="1">
    <citation type="journal article" date="2019" name="Int. J. Syst. Evol. Microbiol.">
        <title>The Global Catalogue of Microorganisms (GCM) 10K type strain sequencing project: providing services to taxonomists for standard genome sequencing and annotation.</title>
        <authorList>
            <consortium name="The Broad Institute Genomics Platform"/>
            <consortium name="The Broad Institute Genome Sequencing Center for Infectious Disease"/>
            <person name="Wu L."/>
            <person name="Ma J."/>
        </authorList>
    </citation>
    <scope>NUCLEOTIDE SEQUENCE [LARGE SCALE GENOMIC DNA]</scope>
    <source>
        <strain evidence="7">JCM 15442</strain>
    </source>
</reference>
<organism evidence="6 7">
    <name type="scientific">Deinococcus aerolatus</name>
    <dbReference type="NCBI Taxonomy" id="522487"/>
    <lineage>
        <taxon>Bacteria</taxon>
        <taxon>Thermotogati</taxon>
        <taxon>Deinococcota</taxon>
        <taxon>Deinococci</taxon>
        <taxon>Deinococcales</taxon>
        <taxon>Deinococcaceae</taxon>
        <taxon>Deinococcus</taxon>
    </lineage>
</organism>
<dbReference type="PRINTS" id="PR00505">
    <property type="entry name" value="D12N6MTFRASE"/>
</dbReference>
<dbReference type="InterPro" id="IPR029063">
    <property type="entry name" value="SAM-dependent_MTases_sf"/>
</dbReference>
<dbReference type="SUPFAM" id="SSF53335">
    <property type="entry name" value="S-adenosyl-L-methionine-dependent methyltransferases"/>
    <property type="match status" value="1"/>
</dbReference>
<dbReference type="PROSITE" id="PS00092">
    <property type="entry name" value="N6_MTASE"/>
    <property type="match status" value="1"/>
</dbReference>
<evidence type="ECO:0000256" key="2">
    <source>
        <dbReference type="ARBA" id="ARBA00022603"/>
    </source>
</evidence>
<dbReference type="Pfam" id="PF02086">
    <property type="entry name" value="MethyltransfD12"/>
    <property type="match status" value="1"/>
</dbReference>
<evidence type="ECO:0000313" key="6">
    <source>
        <dbReference type="EMBL" id="GGL95080.1"/>
    </source>
</evidence>
<keyword evidence="2" id="KW-0489">Methyltransferase</keyword>